<feature type="region of interest" description="Disordered" evidence="1">
    <location>
        <begin position="48"/>
        <end position="74"/>
    </location>
</feature>
<organism evidence="2 3">
    <name type="scientific">Xanthomonas albilineans (strain GPE PC73 / CFBP 7063)</name>
    <dbReference type="NCBI Taxonomy" id="380358"/>
    <lineage>
        <taxon>Bacteria</taxon>
        <taxon>Pseudomonadati</taxon>
        <taxon>Pseudomonadota</taxon>
        <taxon>Gammaproteobacteria</taxon>
        <taxon>Lysobacterales</taxon>
        <taxon>Lysobacteraceae</taxon>
        <taxon>Xanthomonas</taxon>
    </lineage>
</organism>
<dbReference type="EMBL" id="FP565176">
    <property type="protein sequence ID" value="CBA16822.1"/>
    <property type="molecule type" value="Genomic_DNA"/>
</dbReference>
<evidence type="ECO:0000313" key="2">
    <source>
        <dbReference type="EMBL" id="CBA16822.1"/>
    </source>
</evidence>
<protein>
    <submittedName>
        <fullName evidence="2">Putative transposase protein</fullName>
    </submittedName>
</protein>
<gene>
    <name evidence="2" type="ordered locus">XALc_2342</name>
</gene>
<keyword evidence="3" id="KW-1185">Reference proteome</keyword>
<dbReference type="KEGG" id="xal:XALC_2342"/>
<sequence>MHFPSMRNRRPAVDEPPAEHLFRSRLENYCSASSTGAVSQEDTLVGVGPGAIGYGDPSAPKHVPTEASRSRRKPGRIVHVPNCACAQGSHWIGASLPTRICRRNTPHTPDTLASLACLHASRG</sequence>
<evidence type="ECO:0000256" key="1">
    <source>
        <dbReference type="SAM" id="MobiDB-lite"/>
    </source>
</evidence>
<proteinExistence type="predicted"/>
<accession>D2U980</accession>
<dbReference type="Proteomes" id="UP000001890">
    <property type="component" value="Chromosome"/>
</dbReference>
<dbReference type="STRING" id="380358.XALC_2342"/>
<dbReference type="AlphaFoldDB" id="D2U980"/>
<evidence type="ECO:0000313" key="3">
    <source>
        <dbReference type="Proteomes" id="UP000001890"/>
    </source>
</evidence>
<name>D2U980_XANAP</name>
<reference evidence="2 3" key="1">
    <citation type="journal article" date="2009" name="BMC Genomics">
        <title>The complete genome sequence of Xanthomonas albilineans provides new insights into the reductive genome evolution of the xylem-limited Xanthomonadaceae.</title>
        <authorList>
            <person name="Pieretti I."/>
            <person name="Royer M."/>
            <person name="Barbe V."/>
            <person name="Carrere S."/>
            <person name="Koebnik R."/>
            <person name="Cociancich S."/>
            <person name="Couloux A."/>
            <person name="Darrasse A."/>
            <person name="Gouzy J."/>
            <person name="Jacques M.A."/>
            <person name="Lauber E."/>
            <person name="Manceau C."/>
            <person name="Mangenot S."/>
            <person name="Poussier S."/>
            <person name="Segurens B."/>
            <person name="Szurek B."/>
            <person name="Verdier V."/>
            <person name="Arlat M."/>
            <person name="Rott P."/>
        </authorList>
    </citation>
    <scope>NUCLEOTIDE SEQUENCE [LARGE SCALE GENOMIC DNA]</scope>
    <source>
        <strain evidence="3">GPE PC73 / CFBP 7063</strain>
    </source>
</reference>